<evidence type="ECO:0000256" key="1">
    <source>
        <dbReference type="SAM" id="MobiDB-lite"/>
    </source>
</evidence>
<name>A0ABZ1REI8_9ACTN</name>
<keyword evidence="3" id="KW-1185">Reference proteome</keyword>
<sequence>MVPAAARRAARPASRREPEGTLNTLWGHGGAYQTWTEYLTRWAEEGGAGTAAAAARLPRLRPEDYHHETWVRLVNQLTGAVGHRLQAWADSLTAALAEAAADEFAAGRALVQSRTGLDTVRALASHPSLPEDLRTQLRTLVDGQIENLQRQLEDQLTRAVRGGADPTWAEERRRTLRDNPLTTAAGATGAGSAAPPAPGGGWSYDPATPARRRVITD</sequence>
<feature type="region of interest" description="Disordered" evidence="1">
    <location>
        <begin position="1"/>
        <end position="22"/>
    </location>
</feature>
<organism evidence="2 3">
    <name type="scientific">Streptomyces goshikiensis</name>
    <dbReference type="NCBI Taxonomy" id="1942"/>
    <lineage>
        <taxon>Bacteria</taxon>
        <taxon>Bacillati</taxon>
        <taxon>Actinomycetota</taxon>
        <taxon>Actinomycetes</taxon>
        <taxon>Kitasatosporales</taxon>
        <taxon>Streptomycetaceae</taxon>
        <taxon>Streptomyces</taxon>
    </lineage>
</organism>
<dbReference type="RefSeq" id="WP_328775283.1">
    <property type="nucleotide sequence ID" value="NZ_CP108057.1"/>
</dbReference>
<protein>
    <recommendedName>
        <fullName evidence="4">Poly(3-hydroxyalkanoate) polymerase subunit PhaE</fullName>
    </recommendedName>
</protein>
<feature type="region of interest" description="Disordered" evidence="1">
    <location>
        <begin position="174"/>
        <end position="217"/>
    </location>
</feature>
<proteinExistence type="predicted"/>
<accession>A0ABZ1REI8</accession>
<reference evidence="2" key="1">
    <citation type="submission" date="2022-10" db="EMBL/GenBank/DDBJ databases">
        <title>The complete genomes of actinobacterial strains from the NBC collection.</title>
        <authorList>
            <person name="Joergensen T.S."/>
            <person name="Alvarez Arevalo M."/>
            <person name="Sterndorff E.B."/>
            <person name="Faurdal D."/>
            <person name="Vuksanovic O."/>
            <person name="Mourched A.-S."/>
            <person name="Charusanti P."/>
            <person name="Shaw S."/>
            <person name="Blin K."/>
            <person name="Weber T."/>
        </authorList>
    </citation>
    <scope>NUCLEOTIDE SEQUENCE</scope>
    <source>
        <strain evidence="2">NBC_00283</strain>
    </source>
</reference>
<dbReference type="Proteomes" id="UP001432075">
    <property type="component" value="Chromosome"/>
</dbReference>
<dbReference type="EMBL" id="CP108057">
    <property type="protein sequence ID" value="WUO45131.1"/>
    <property type="molecule type" value="Genomic_DNA"/>
</dbReference>
<feature type="compositionally biased region" description="Low complexity" evidence="1">
    <location>
        <begin position="182"/>
        <end position="194"/>
    </location>
</feature>
<evidence type="ECO:0000313" key="3">
    <source>
        <dbReference type="Proteomes" id="UP001432075"/>
    </source>
</evidence>
<evidence type="ECO:0000313" key="2">
    <source>
        <dbReference type="EMBL" id="WUO45131.1"/>
    </source>
</evidence>
<gene>
    <name evidence="2" type="ORF">OHU17_04475</name>
</gene>
<evidence type="ECO:0008006" key="4">
    <source>
        <dbReference type="Google" id="ProtNLM"/>
    </source>
</evidence>